<protein>
    <submittedName>
        <fullName evidence="1">Uncharacterized protein</fullName>
    </submittedName>
</protein>
<evidence type="ECO:0000313" key="1">
    <source>
        <dbReference type="EMBL" id="PUZ73008.1"/>
    </source>
</evidence>
<sequence>MERKGANAGRVEREARPADLARHVAPVAWGALPDQVISDHRQPNVAVGAACYAARAQLDRHRNACRFWCDAGIVPPFDPWHDMNPAEC</sequence>
<gene>
    <name evidence="1" type="ORF">GQ55_2G440700</name>
</gene>
<dbReference type="Proteomes" id="UP000244336">
    <property type="component" value="Chromosome 2"/>
</dbReference>
<keyword evidence="2" id="KW-1185">Reference proteome</keyword>
<dbReference type="EMBL" id="CM009750">
    <property type="protein sequence ID" value="PUZ73008.1"/>
    <property type="molecule type" value="Genomic_DNA"/>
</dbReference>
<organism evidence="1 2">
    <name type="scientific">Panicum hallii var. hallii</name>
    <dbReference type="NCBI Taxonomy" id="1504633"/>
    <lineage>
        <taxon>Eukaryota</taxon>
        <taxon>Viridiplantae</taxon>
        <taxon>Streptophyta</taxon>
        <taxon>Embryophyta</taxon>
        <taxon>Tracheophyta</taxon>
        <taxon>Spermatophyta</taxon>
        <taxon>Magnoliopsida</taxon>
        <taxon>Liliopsida</taxon>
        <taxon>Poales</taxon>
        <taxon>Poaceae</taxon>
        <taxon>PACMAD clade</taxon>
        <taxon>Panicoideae</taxon>
        <taxon>Panicodae</taxon>
        <taxon>Paniceae</taxon>
        <taxon>Panicinae</taxon>
        <taxon>Panicum</taxon>
        <taxon>Panicum sect. Panicum</taxon>
    </lineage>
</organism>
<reference evidence="1 2" key="1">
    <citation type="submission" date="2018-04" db="EMBL/GenBank/DDBJ databases">
        <title>WGS assembly of Panicum hallii var. hallii HAL2.</title>
        <authorList>
            <person name="Lovell J."/>
            <person name="Jenkins J."/>
            <person name="Lowry D."/>
            <person name="Mamidi S."/>
            <person name="Sreedasyam A."/>
            <person name="Weng X."/>
            <person name="Barry K."/>
            <person name="Bonette J."/>
            <person name="Campitelli B."/>
            <person name="Daum C."/>
            <person name="Gordon S."/>
            <person name="Gould B."/>
            <person name="Lipzen A."/>
            <person name="MacQueen A."/>
            <person name="Palacio-Mejia J."/>
            <person name="Plott C."/>
            <person name="Shakirov E."/>
            <person name="Shu S."/>
            <person name="Yoshinaga Y."/>
            <person name="Zane M."/>
            <person name="Rokhsar D."/>
            <person name="Grimwood J."/>
            <person name="Schmutz J."/>
            <person name="Juenger T."/>
        </authorList>
    </citation>
    <scope>NUCLEOTIDE SEQUENCE [LARGE SCALE GENOMIC DNA]</scope>
    <source>
        <strain evidence="2">cv. HAL2</strain>
    </source>
</reference>
<proteinExistence type="predicted"/>
<evidence type="ECO:0000313" key="2">
    <source>
        <dbReference type="Proteomes" id="UP000244336"/>
    </source>
</evidence>
<name>A0A2T7EYW5_9POAL</name>
<dbReference type="AlphaFoldDB" id="A0A2T7EYW5"/>
<dbReference type="Gramene" id="PUZ73008">
    <property type="protein sequence ID" value="PUZ73008"/>
    <property type="gene ID" value="GQ55_2G440700"/>
</dbReference>
<accession>A0A2T7EYW5</accession>